<dbReference type="AlphaFoldDB" id="A0A4Z1T8E9"/>
<keyword evidence="9" id="KW-0479">Metal-binding</keyword>
<keyword evidence="6" id="KW-0031">Aminopeptidase</keyword>
<evidence type="ECO:0000256" key="12">
    <source>
        <dbReference type="ARBA" id="ARBA00023049"/>
    </source>
</evidence>
<keyword evidence="16" id="KW-1185">Reference proteome</keyword>
<keyword evidence="10" id="KW-0378">Hydrolase</keyword>
<dbReference type="EC" id="3.4.14.4" evidence="5"/>
<evidence type="ECO:0000313" key="16">
    <source>
        <dbReference type="Proteomes" id="UP000315496"/>
    </source>
</evidence>
<accession>A0A4Z1T8E9</accession>
<comment type="similarity">
    <text evidence="4">Belongs to the peptidase M49 family.</text>
</comment>
<keyword evidence="7" id="KW-0963">Cytoplasm</keyword>
<dbReference type="FunFam" id="3.30.540.30:FF:000001">
    <property type="entry name" value="Dipeptidyl peptidase 3"/>
    <property type="match status" value="1"/>
</dbReference>
<dbReference type="VEuPathDB" id="GiardiaDB:GMRT_15978"/>
<comment type="subcellular location">
    <subcellularLocation>
        <location evidence="3">Cytoplasm</location>
    </subcellularLocation>
</comment>
<evidence type="ECO:0000256" key="10">
    <source>
        <dbReference type="ARBA" id="ARBA00022801"/>
    </source>
</evidence>
<comment type="catalytic activity">
    <reaction evidence="1">
        <text>Release of an N-terminal dipeptide from a peptide comprising four or more residues, with broad specificity. Also acts on dipeptidyl 2-naphthylamides.</text>
        <dbReference type="EC" id="3.4.14.4"/>
    </reaction>
</comment>
<dbReference type="GO" id="GO:0008239">
    <property type="term" value="F:dipeptidyl-peptidase activity"/>
    <property type="evidence" value="ECO:0007669"/>
    <property type="project" value="UniProtKB-EC"/>
</dbReference>
<evidence type="ECO:0000256" key="9">
    <source>
        <dbReference type="ARBA" id="ARBA00022723"/>
    </source>
</evidence>
<evidence type="ECO:0000256" key="5">
    <source>
        <dbReference type="ARBA" id="ARBA00012063"/>
    </source>
</evidence>
<evidence type="ECO:0000256" key="11">
    <source>
        <dbReference type="ARBA" id="ARBA00022833"/>
    </source>
</evidence>
<dbReference type="GO" id="GO:0008237">
    <property type="term" value="F:metallopeptidase activity"/>
    <property type="evidence" value="ECO:0007669"/>
    <property type="project" value="UniProtKB-KW"/>
</dbReference>
<evidence type="ECO:0000256" key="7">
    <source>
        <dbReference type="ARBA" id="ARBA00022490"/>
    </source>
</evidence>
<evidence type="ECO:0000313" key="15">
    <source>
        <dbReference type="EMBL" id="TNJ29407.1"/>
    </source>
</evidence>
<dbReference type="Pfam" id="PF03571">
    <property type="entry name" value="Peptidase_M49"/>
    <property type="match status" value="1"/>
</dbReference>
<dbReference type="GO" id="GO:0046872">
    <property type="term" value="F:metal ion binding"/>
    <property type="evidence" value="ECO:0007669"/>
    <property type="project" value="UniProtKB-KW"/>
</dbReference>
<reference evidence="15 16" key="1">
    <citation type="submission" date="2019-05" db="EMBL/GenBank/DDBJ databases">
        <title>The compact genome of Giardia muris reveals important steps in the evolution of intestinal protozoan parasites.</title>
        <authorList>
            <person name="Xu F."/>
            <person name="Jimenez-Gonzalez A."/>
            <person name="Einarsson E."/>
            <person name="Astvaldsson A."/>
            <person name="Peirasmaki D."/>
            <person name="Eckmann L."/>
            <person name="Andersson J.O."/>
            <person name="Svard S.G."/>
            <person name="Jerlstrom-Hultqvist J."/>
        </authorList>
    </citation>
    <scope>NUCLEOTIDE SEQUENCE [LARGE SCALE GENOMIC DNA]</scope>
    <source>
        <strain evidence="15 16">Roberts-Thomson</strain>
    </source>
</reference>
<dbReference type="Gene3D" id="3.30.540.30">
    <property type="match status" value="2"/>
</dbReference>
<proteinExistence type="inferred from homology"/>
<evidence type="ECO:0000256" key="2">
    <source>
        <dbReference type="ARBA" id="ARBA00001947"/>
    </source>
</evidence>
<sequence>MNIERYICPTGGPVGNLHPGQAFSKLSSEQQKYAAYLALSAFAGAPILMDQCSPNTRRIHAFLGEYLTPFVDGKVTQEEVLVAVGADLQEALVHLHEYAGTFYYNGSEYLGFGDTKFIPRCEAAILTRICETLAQSTHKETRLLEAFMDVKEALYNLDGPVRSLGFHPDGCTQYYQPAAFSKEEVEAINKVLIEHGYMLENTHLVRHDEWYEVSLASVEVDAVGKTIGAHGSREIRITKGRNAKELAQCCKWLEKAIPHAESEGRRTMLAALIEHYRTGDCNTHKRYSELWVQDRDAVVETYQGFIENYRDPAGVRAEYEGFVACVDPELSAALHKLVNHAEAVLPLLPYPKAFEKDEFKPPVYNAINILAFPASGMPIGINIPNYDDVRRDTGFKNVSLMNVMQCSITVRSNLDFLPDEVKEIYRKHSLISLSVGVALHELFGHGTTKLLHEKDIEVGIDDPLNPGTKVSTFYKPNETFSSVFGSISNAFEECKAETTSLCLCKVPSILDVFGVKPEDYEDVIYVSICSMLMSGIPALLQYDPDHCKWLQAHSQARFAILMACLKWAPGSVEFPSIDDTLFHIVVKRDMVGTILGAMDTLLLHLAVLKSTANFEEGFTLFTELTTVSDEWLRRREIVFKRRKPRMICAGGRVVRAGDDYAIVDSMAGDEATALNVAIGNYSSIRLAEQ</sequence>
<evidence type="ECO:0000256" key="13">
    <source>
        <dbReference type="ARBA" id="ARBA00031288"/>
    </source>
</evidence>
<dbReference type="OrthoDB" id="4694525at2759"/>
<evidence type="ECO:0000256" key="1">
    <source>
        <dbReference type="ARBA" id="ARBA00001336"/>
    </source>
</evidence>
<dbReference type="Proteomes" id="UP000315496">
    <property type="component" value="Chromosome 1"/>
</dbReference>
<organism evidence="15 16">
    <name type="scientific">Giardia muris</name>
    <dbReference type="NCBI Taxonomy" id="5742"/>
    <lineage>
        <taxon>Eukaryota</taxon>
        <taxon>Metamonada</taxon>
        <taxon>Diplomonadida</taxon>
        <taxon>Hexamitidae</taxon>
        <taxon>Giardiinae</taxon>
        <taxon>Giardia</taxon>
    </lineage>
</organism>
<dbReference type="PANTHER" id="PTHR23422:SF11">
    <property type="entry name" value="DIPEPTIDYL PEPTIDASE 3"/>
    <property type="match status" value="1"/>
</dbReference>
<evidence type="ECO:0000256" key="3">
    <source>
        <dbReference type="ARBA" id="ARBA00004496"/>
    </source>
</evidence>
<comment type="caution">
    <text evidence="15">The sequence shown here is derived from an EMBL/GenBank/DDBJ whole genome shotgun (WGS) entry which is preliminary data.</text>
</comment>
<gene>
    <name evidence="15" type="ORF">GMRT_15978</name>
</gene>
<comment type="cofactor">
    <cofactor evidence="2">
        <name>Zn(2+)</name>
        <dbReference type="ChEBI" id="CHEBI:29105"/>
    </cofactor>
</comment>
<dbReference type="InterPro" id="IPR039461">
    <property type="entry name" value="Peptidase_M49"/>
</dbReference>
<evidence type="ECO:0000256" key="4">
    <source>
        <dbReference type="ARBA" id="ARBA00010200"/>
    </source>
</evidence>
<dbReference type="PANTHER" id="PTHR23422">
    <property type="entry name" value="DIPEPTIDYL PEPTIDASE III-RELATED"/>
    <property type="match status" value="1"/>
</dbReference>
<evidence type="ECO:0000256" key="14">
    <source>
        <dbReference type="ARBA" id="ARBA00032119"/>
    </source>
</evidence>
<name>A0A4Z1T8E9_GIAMU</name>
<dbReference type="GO" id="GO:0006508">
    <property type="term" value="P:proteolysis"/>
    <property type="evidence" value="ECO:0007669"/>
    <property type="project" value="UniProtKB-KW"/>
</dbReference>
<dbReference type="EMBL" id="VDLU01000001">
    <property type="protein sequence ID" value="TNJ29407.1"/>
    <property type="molecule type" value="Genomic_DNA"/>
</dbReference>
<dbReference type="GO" id="GO:0004177">
    <property type="term" value="F:aminopeptidase activity"/>
    <property type="evidence" value="ECO:0007669"/>
    <property type="project" value="UniProtKB-KW"/>
</dbReference>
<evidence type="ECO:0000256" key="6">
    <source>
        <dbReference type="ARBA" id="ARBA00022438"/>
    </source>
</evidence>
<evidence type="ECO:0000256" key="8">
    <source>
        <dbReference type="ARBA" id="ARBA00022670"/>
    </source>
</evidence>
<protein>
    <recommendedName>
        <fullName evidence="5">dipeptidyl-peptidase III</fullName>
        <ecNumber evidence="5">3.4.14.4</ecNumber>
    </recommendedName>
    <alternativeName>
        <fullName evidence="13">Dipeptidyl aminopeptidase III</fullName>
    </alternativeName>
    <alternativeName>
        <fullName evidence="14">Dipeptidyl peptidase III</fullName>
    </alternativeName>
</protein>
<keyword evidence="11" id="KW-0862">Zinc</keyword>
<keyword evidence="8" id="KW-0645">Protease</keyword>
<dbReference type="GO" id="GO:0005737">
    <property type="term" value="C:cytoplasm"/>
    <property type="evidence" value="ECO:0007669"/>
    <property type="project" value="UniProtKB-SubCell"/>
</dbReference>
<keyword evidence="12" id="KW-0482">Metalloprotease</keyword>